<dbReference type="EMBL" id="JAFBEE010000029">
    <property type="protein sequence ID" value="MBM7616267.1"/>
    <property type="molecule type" value="Genomic_DNA"/>
</dbReference>
<dbReference type="RefSeq" id="WP_204404310.1">
    <property type="nucleotide sequence ID" value="NZ_JAFBEE010000029.1"/>
</dbReference>
<gene>
    <name evidence="3" type="ORF">JOC73_002849</name>
</gene>
<dbReference type="InterPro" id="IPR052169">
    <property type="entry name" value="CW_Biosynth-Accessory"/>
</dbReference>
<organism evidence="3 4">
    <name type="scientific">Alkaliphilus hydrothermalis</name>
    <dbReference type="NCBI Taxonomy" id="1482730"/>
    <lineage>
        <taxon>Bacteria</taxon>
        <taxon>Bacillati</taxon>
        <taxon>Bacillota</taxon>
        <taxon>Clostridia</taxon>
        <taxon>Peptostreptococcales</taxon>
        <taxon>Natronincolaceae</taxon>
        <taxon>Alkaliphilus</taxon>
    </lineage>
</organism>
<evidence type="ECO:0000259" key="2">
    <source>
        <dbReference type="SMART" id="SM00854"/>
    </source>
</evidence>
<sequence>MGTRIHMKRKIGSILLIVLVLILEGCHKQEKEVVLIKEETPVRVTMGEENFQKPAPEYTEIVISGVGDIMVHGPQIRAQFQSDTQKYNFENNFKHVQEYLKNSDLMLGNLETTFGGADKGYSSFPYFNTPDELANALKKAGFDALATANNHSYDTGHEGIIRTLDVLQKEGLKTFGTRKNTKGKSYSILDIKGIKVGLSAYTFETPRWGEFKTINAIRIPKEVEGLIDSFCYEFLEEDLVAIKERVKEIKKEGAELVVFYMHWGNEYKGKPNNYQRQIAQALSDYGVDIIFGSHPHQIQSMEVINSKAEDKQTVVIYSLGNFLSNQRYEILNNRKTEDGIIVNIKMRKNLLNDKIEMQEISYVPTWVHRYFVEGKAVFEIIPTYEVIKDPLQYGITSEKTLWRILNSQENTVKSIESDENLKKKKEFKGLIHKI</sequence>
<feature type="domain" description="Capsule synthesis protein CapA" evidence="2">
    <location>
        <begin position="62"/>
        <end position="326"/>
    </location>
</feature>
<dbReference type="InterPro" id="IPR019079">
    <property type="entry name" value="Capsule_synth_CapA"/>
</dbReference>
<evidence type="ECO:0000256" key="1">
    <source>
        <dbReference type="ARBA" id="ARBA00005662"/>
    </source>
</evidence>
<comment type="caution">
    <text evidence="3">The sequence shown here is derived from an EMBL/GenBank/DDBJ whole genome shotgun (WGS) entry which is preliminary data.</text>
</comment>
<dbReference type="PANTHER" id="PTHR33393:SF12">
    <property type="entry name" value="CAPSULE BIOSYNTHESIS PROTEIN CAPA"/>
    <property type="match status" value="1"/>
</dbReference>
<dbReference type="PANTHER" id="PTHR33393">
    <property type="entry name" value="POLYGLUTAMINE SYNTHESIS ACCESSORY PROTEIN RV0574C-RELATED"/>
    <property type="match status" value="1"/>
</dbReference>
<dbReference type="CDD" id="cd07381">
    <property type="entry name" value="MPP_CapA"/>
    <property type="match status" value="1"/>
</dbReference>
<comment type="similarity">
    <text evidence="1">Belongs to the CapA family.</text>
</comment>
<reference evidence="3 4" key="1">
    <citation type="submission" date="2021-01" db="EMBL/GenBank/DDBJ databases">
        <title>Genomic Encyclopedia of Type Strains, Phase IV (KMG-IV): sequencing the most valuable type-strain genomes for metagenomic binning, comparative biology and taxonomic classification.</title>
        <authorList>
            <person name="Goeker M."/>
        </authorList>
    </citation>
    <scope>NUCLEOTIDE SEQUENCE [LARGE SCALE GENOMIC DNA]</scope>
    <source>
        <strain evidence="3 4">DSM 25890</strain>
    </source>
</reference>
<keyword evidence="4" id="KW-1185">Reference proteome</keyword>
<dbReference type="Gene3D" id="3.60.21.10">
    <property type="match status" value="1"/>
</dbReference>
<protein>
    <submittedName>
        <fullName evidence="3">Poly-gamma-glutamate synthesis protein (Capsule biosynthesis protein)</fullName>
    </submittedName>
</protein>
<name>A0ABS2NTJ7_9FIRM</name>
<dbReference type="Pfam" id="PF09587">
    <property type="entry name" value="PGA_cap"/>
    <property type="match status" value="1"/>
</dbReference>
<dbReference type="Proteomes" id="UP001314796">
    <property type="component" value="Unassembled WGS sequence"/>
</dbReference>
<accession>A0ABS2NTJ7</accession>
<evidence type="ECO:0000313" key="3">
    <source>
        <dbReference type="EMBL" id="MBM7616267.1"/>
    </source>
</evidence>
<dbReference type="InterPro" id="IPR029052">
    <property type="entry name" value="Metallo-depent_PP-like"/>
</dbReference>
<proteinExistence type="inferred from homology"/>
<dbReference type="SMART" id="SM00854">
    <property type="entry name" value="PGA_cap"/>
    <property type="match status" value="1"/>
</dbReference>
<evidence type="ECO:0000313" key="4">
    <source>
        <dbReference type="Proteomes" id="UP001314796"/>
    </source>
</evidence>
<dbReference type="SUPFAM" id="SSF56300">
    <property type="entry name" value="Metallo-dependent phosphatases"/>
    <property type="match status" value="1"/>
</dbReference>